<dbReference type="PANTHER" id="PTHR20935">
    <property type="entry name" value="PHOSPHOGLYCERATE MUTASE-RELATED"/>
    <property type="match status" value="1"/>
</dbReference>
<organism evidence="2 3">
    <name type="scientific">Nocardiopsis aegyptia</name>
    <dbReference type="NCBI Taxonomy" id="220378"/>
    <lineage>
        <taxon>Bacteria</taxon>
        <taxon>Bacillati</taxon>
        <taxon>Actinomycetota</taxon>
        <taxon>Actinomycetes</taxon>
        <taxon>Streptosporangiales</taxon>
        <taxon>Nocardiopsidaceae</taxon>
        <taxon>Nocardiopsis</taxon>
    </lineage>
</organism>
<dbReference type="GO" id="GO:0016787">
    <property type="term" value="F:hydrolase activity"/>
    <property type="evidence" value="ECO:0007669"/>
    <property type="project" value="UniProtKB-KW"/>
</dbReference>
<evidence type="ECO:0000256" key="1">
    <source>
        <dbReference type="ARBA" id="ARBA00022801"/>
    </source>
</evidence>
<sequence>MPAIYLIRHGKASPEAADYDELSPTGYEQAMLLGREIARRGLRVGPVVTGTLRRQKQTAAAALAEAGLDTAPTTDERWNEYDHLGLLDRYAPGPGSLQQRLDACLHAWTCDDGAGKDSWTAFRDAAAAALRDLAGGLERGSTALVFTSGGVISAVCSSLLGVPAAGFVSMNRVVVNGSVSKVAHGRGGTQVLSFNDHAHLERDGSALLTYR</sequence>
<dbReference type="SMART" id="SM00855">
    <property type="entry name" value="PGAM"/>
    <property type="match status" value="1"/>
</dbReference>
<proteinExistence type="predicted"/>
<gene>
    <name evidence="2" type="ORF">HNR10_000644</name>
</gene>
<name>A0A7Z0J862_9ACTN</name>
<comment type="caution">
    <text evidence="2">The sequence shown here is derived from an EMBL/GenBank/DDBJ whole genome shotgun (WGS) entry which is preliminary data.</text>
</comment>
<evidence type="ECO:0000313" key="2">
    <source>
        <dbReference type="EMBL" id="NYJ32763.1"/>
    </source>
</evidence>
<dbReference type="InterPro" id="IPR029033">
    <property type="entry name" value="His_PPase_superfam"/>
</dbReference>
<dbReference type="Gene3D" id="3.40.50.1240">
    <property type="entry name" value="Phosphoglycerate mutase-like"/>
    <property type="match status" value="1"/>
</dbReference>
<dbReference type="EMBL" id="JACCFS010000001">
    <property type="protein sequence ID" value="NYJ32763.1"/>
    <property type="molecule type" value="Genomic_DNA"/>
</dbReference>
<reference evidence="2 3" key="1">
    <citation type="submission" date="2020-07" db="EMBL/GenBank/DDBJ databases">
        <title>Sequencing the genomes of 1000 actinobacteria strains.</title>
        <authorList>
            <person name="Klenk H.-P."/>
        </authorList>
    </citation>
    <scope>NUCLEOTIDE SEQUENCE [LARGE SCALE GENOMIC DNA]</scope>
    <source>
        <strain evidence="2 3">DSM 44442</strain>
    </source>
</reference>
<dbReference type="Proteomes" id="UP000572051">
    <property type="component" value="Unassembled WGS sequence"/>
</dbReference>
<dbReference type="Pfam" id="PF00300">
    <property type="entry name" value="His_Phos_1"/>
    <property type="match status" value="1"/>
</dbReference>
<dbReference type="AlphaFoldDB" id="A0A7Z0J862"/>
<dbReference type="InterPro" id="IPR013078">
    <property type="entry name" value="His_Pase_superF_clade-1"/>
</dbReference>
<dbReference type="RefSeq" id="WP_179820702.1">
    <property type="nucleotide sequence ID" value="NZ_JACCFS010000001.1"/>
</dbReference>
<keyword evidence="3" id="KW-1185">Reference proteome</keyword>
<dbReference type="PANTHER" id="PTHR20935:SF0">
    <property type="entry name" value="SERINE_THREONINE-PROTEIN PHOSPHATASE PGAM5, MITOCHONDRIAL"/>
    <property type="match status" value="1"/>
</dbReference>
<protein>
    <submittedName>
        <fullName evidence="2">Broad specificity phosphatase PhoE</fullName>
    </submittedName>
</protein>
<accession>A0A7Z0J862</accession>
<keyword evidence="1" id="KW-0378">Hydrolase</keyword>
<dbReference type="InterPro" id="IPR051021">
    <property type="entry name" value="Mito_Ser/Thr_phosphatase"/>
</dbReference>
<evidence type="ECO:0000313" key="3">
    <source>
        <dbReference type="Proteomes" id="UP000572051"/>
    </source>
</evidence>
<dbReference type="CDD" id="cd07067">
    <property type="entry name" value="HP_PGM_like"/>
    <property type="match status" value="1"/>
</dbReference>
<dbReference type="SUPFAM" id="SSF53254">
    <property type="entry name" value="Phosphoglycerate mutase-like"/>
    <property type="match status" value="1"/>
</dbReference>